<evidence type="ECO:0000313" key="1">
    <source>
        <dbReference type="EMBL" id="JAI01981.1"/>
    </source>
</evidence>
<reference evidence="1" key="1">
    <citation type="submission" date="2014-11" db="EMBL/GenBank/DDBJ databases">
        <authorList>
            <person name="Amaro Gonzalez C."/>
        </authorList>
    </citation>
    <scope>NUCLEOTIDE SEQUENCE</scope>
</reference>
<dbReference type="EMBL" id="GBXM01006597">
    <property type="protein sequence ID" value="JAI01981.1"/>
    <property type="molecule type" value="Transcribed_RNA"/>
</dbReference>
<organism evidence="1">
    <name type="scientific">Anguilla anguilla</name>
    <name type="common">European freshwater eel</name>
    <name type="synonym">Muraena anguilla</name>
    <dbReference type="NCBI Taxonomy" id="7936"/>
    <lineage>
        <taxon>Eukaryota</taxon>
        <taxon>Metazoa</taxon>
        <taxon>Chordata</taxon>
        <taxon>Craniata</taxon>
        <taxon>Vertebrata</taxon>
        <taxon>Euteleostomi</taxon>
        <taxon>Actinopterygii</taxon>
        <taxon>Neopterygii</taxon>
        <taxon>Teleostei</taxon>
        <taxon>Anguilliformes</taxon>
        <taxon>Anguillidae</taxon>
        <taxon>Anguilla</taxon>
    </lineage>
</organism>
<name>A0A0E9XJG8_ANGAN</name>
<sequence>MVRQAGNGLLYANSFRKRGGDGYLLSFLSMIIYEKPTHHSFVI</sequence>
<dbReference type="AlphaFoldDB" id="A0A0E9XJG8"/>
<proteinExistence type="predicted"/>
<protein>
    <submittedName>
        <fullName evidence="1">Uncharacterized protein</fullName>
    </submittedName>
</protein>
<accession>A0A0E9XJG8</accession>
<reference evidence="1" key="2">
    <citation type="journal article" date="2015" name="Fish Shellfish Immunol.">
        <title>Early steps in the European eel (Anguilla anguilla)-Vibrio vulnificus interaction in the gills: Role of the RtxA13 toxin.</title>
        <authorList>
            <person name="Callol A."/>
            <person name="Pajuelo D."/>
            <person name="Ebbesson L."/>
            <person name="Teles M."/>
            <person name="MacKenzie S."/>
            <person name="Amaro C."/>
        </authorList>
    </citation>
    <scope>NUCLEOTIDE SEQUENCE</scope>
</reference>